<dbReference type="InterPro" id="IPR004045">
    <property type="entry name" value="Glutathione_S-Trfase_N"/>
</dbReference>
<keyword evidence="3" id="KW-1185">Reference proteome</keyword>
<dbReference type="Proteomes" id="UP001465668">
    <property type="component" value="Unassembled WGS sequence"/>
</dbReference>
<dbReference type="SUPFAM" id="SSF52833">
    <property type="entry name" value="Thioredoxin-like"/>
    <property type="match status" value="1"/>
</dbReference>
<protein>
    <recommendedName>
        <fullName evidence="1">GST N-terminal domain-containing protein</fullName>
    </recommendedName>
</protein>
<dbReference type="PANTHER" id="PTHR42673:SF22">
    <property type="entry name" value="GST N-TERMINAL DOMAIN-CONTAINING PROTEIN"/>
    <property type="match status" value="1"/>
</dbReference>
<dbReference type="PANTHER" id="PTHR42673">
    <property type="entry name" value="MALEYLACETOACETATE ISOMERASE"/>
    <property type="match status" value="1"/>
</dbReference>
<evidence type="ECO:0000313" key="2">
    <source>
        <dbReference type="EMBL" id="KAK9774127.1"/>
    </source>
</evidence>
<reference evidence="2 3" key="1">
    <citation type="submission" date="2024-02" db="EMBL/GenBank/DDBJ databases">
        <title>First draft genome assembly of two strains of Seiridium cardinale.</title>
        <authorList>
            <person name="Emiliani G."/>
            <person name="Scali E."/>
        </authorList>
    </citation>
    <scope>NUCLEOTIDE SEQUENCE [LARGE SCALE GENOMIC DNA]</scope>
    <source>
        <strain evidence="2 3">BM-138-000479</strain>
    </source>
</reference>
<comment type="caution">
    <text evidence="2">The sequence shown here is derived from an EMBL/GenBank/DDBJ whole genome shotgun (WGS) entry which is preliminary data.</text>
</comment>
<organism evidence="2 3">
    <name type="scientific">Seiridium cardinale</name>
    <dbReference type="NCBI Taxonomy" id="138064"/>
    <lineage>
        <taxon>Eukaryota</taxon>
        <taxon>Fungi</taxon>
        <taxon>Dikarya</taxon>
        <taxon>Ascomycota</taxon>
        <taxon>Pezizomycotina</taxon>
        <taxon>Sordariomycetes</taxon>
        <taxon>Xylariomycetidae</taxon>
        <taxon>Amphisphaeriales</taxon>
        <taxon>Sporocadaceae</taxon>
        <taxon>Seiridium</taxon>
    </lineage>
</organism>
<dbReference type="Gene3D" id="3.40.30.10">
    <property type="entry name" value="Glutaredoxin"/>
    <property type="match status" value="1"/>
</dbReference>
<dbReference type="PROSITE" id="PS50404">
    <property type="entry name" value="GST_NTER"/>
    <property type="match status" value="1"/>
</dbReference>
<dbReference type="EMBL" id="JARVKM010000044">
    <property type="protein sequence ID" value="KAK9774127.1"/>
    <property type="molecule type" value="Genomic_DNA"/>
</dbReference>
<proteinExistence type="predicted"/>
<accession>A0ABR2XKG1</accession>
<dbReference type="SUPFAM" id="SSF47616">
    <property type="entry name" value="GST C-terminal domain-like"/>
    <property type="match status" value="1"/>
</dbReference>
<dbReference type="InterPro" id="IPR036249">
    <property type="entry name" value="Thioredoxin-like_sf"/>
</dbReference>
<gene>
    <name evidence="2" type="ORF">SCAR479_09241</name>
</gene>
<feature type="domain" description="GST N-terminal" evidence="1">
    <location>
        <begin position="10"/>
        <end position="93"/>
    </location>
</feature>
<dbReference type="Pfam" id="PF13417">
    <property type="entry name" value="GST_N_3"/>
    <property type="match status" value="1"/>
</dbReference>
<evidence type="ECO:0000313" key="3">
    <source>
        <dbReference type="Proteomes" id="UP001465668"/>
    </source>
</evidence>
<dbReference type="InterPro" id="IPR036282">
    <property type="entry name" value="Glutathione-S-Trfase_C_sf"/>
</dbReference>
<sequence length="292" mass="34060">MTNSRLQSEIILQGLWTRYSSWTSRVELVLEYFKIPYTAEYHNIFDPAFRPIHERLNGRLYPMLQPDSEDPDFVIDESLAICEYLAETFPERGLWPRDAKLRALARGAAAQIHAGFNEIRNTYPTNFIAKYTGKIPINDAAAKEIVKMNRLWTNASVETMERLRELGEEDEGFLFGGFSIADAFFWPVLWVCSSLSRDLPHSGNGRNCLRQLQRFRSYQLPLHNISVIQTQWMSKMWNHPVMQARAADYFKQAMDPKTQVDKYEDVFKGNPDVKFGSFEEDWNFSIDDRVYT</sequence>
<dbReference type="Gene3D" id="1.20.1050.10">
    <property type="match status" value="1"/>
</dbReference>
<evidence type="ECO:0000259" key="1">
    <source>
        <dbReference type="PROSITE" id="PS50404"/>
    </source>
</evidence>
<name>A0ABR2XKG1_9PEZI</name>